<dbReference type="InterPro" id="IPR039261">
    <property type="entry name" value="FNR_nucleotide-bd"/>
</dbReference>
<keyword evidence="6" id="KW-0274">FAD</keyword>
<comment type="catalytic activity">
    <reaction evidence="9">
        <text>2 reduced [2Fe-2S]-[ferredoxin] + NADP(+) + H(+) = 2 oxidized [2Fe-2S]-[ferredoxin] + NADPH</text>
        <dbReference type="Rhea" id="RHEA:20125"/>
        <dbReference type="Rhea" id="RHEA-COMP:10000"/>
        <dbReference type="Rhea" id="RHEA-COMP:10001"/>
        <dbReference type="ChEBI" id="CHEBI:15378"/>
        <dbReference type="ChEBI" id="CHEBI:33737"/>
        <dbReference type="ChEBI" id="CHEBI:33738"/>
        <dbReference type="ChEBI" id="CHEBI:57783"/>
        <dbReference type="ChEBI" id="CHEBI:58349"/>
        <dbReference type="EC" id="1.18.1.2"/>
    </reaction>
</comment>
<reference evidence="11 12" key="1">
    <citation type="journal article" date="2010" name="J. Bacteriol.">
        <title>Genome sequence of the oligotrophic marine Gammaproteobacterium HTCC2143, isolated from the Oregon Coast.</title>
        <authorList>
            <person name="Oh H.M."/>
            <person name="Kang I."/>
            <person name="Ferriera S."/>
            <person name="Giovannoni S.J."/>
            <person name="Cho J.C."/>
        </authorList>
    </citation>
    <scope>NUCLEOTIDE SEQUENCE [LARGE SCALE GENOMIC DNA]</scope>
    <source>
        <strain evidence="11 12">HTCC2143</strain>
    </source>
</reference>
<evidence type="ECO:0000256" key="3">
    <source>
        <dbReference type="ARBA" id="ARBA00013223"/>
    </source>
</evidence>
<dbReference type="InterPro" id="IPR008333">
    <property type="entry name" value="Cbr1-like_FAD-bd_dom"/>
</dbReference>
<evidence type="ECO:0000313" key="12">
    <source>
        <dbReference type="Proteomes" id="UP000004931"/>
    </source>
</evidence>
<accession>A0Y8F5</accession>
<dbReference type="EC" id="1.18.1.2" evidence="3"/>
<evidence type="ECO:0000256" key="1">
    <source>
        <dbReference type="ARBA" id="ARBA00001974"/>
    </source>
</evidence>
<protein>
    <recommendedName>
        <fullName evidence="3">ferredoxin--NADP(+) reductase</fullName>
        <ecNumber evidence="3">1.18.1.2</ecNumber>
    </recommendedName>
</protein>
<dbReference type="AlphaFoldDB" id="A0Y8F5"/>
<dbReference type="FunFam" id="3.40.50.80:FF:000002">
    <property type="entry name" value="Ferredoxin--NADP reductase"/>
    <property type="match status" value="1"/>
</dbReference>
<dbReference type="Pfam" id="PF00175">
    <property type="entry name" value="NAD_binding_1"/>
    <property type="match status" value="1"/>
</dbReference>
<comment type="caution">
    <text evidence="11">The sequence shown here is derived from an EMBL/GenBank/DDBJ whole genome shotgun (WGS) entry which is preliminary data.</text>
</comment>
<organism evidence="11 12">
    <name type="scientific">marine gamma proteobacterium HTCC2143</name>
    <dbReference type="NCBI Taxonomy" id="247633"/>
    <lineage>
        <taxon>Bacteria</taxon>
        <taxon>Pseudomonadati</taxon>
        <taxon>Pseudomonadota</taxon>
        <taxon>Gammaproteobacteria</taxon>
        <taxon>Cellvibrionales</taxon>
        <taxon>Spongiibacteraceae</taxon>
        <taxon>BD1-7 clade</taxon>
    </lineage>
</organism>
<evidence type="ECO:0000256" key="9">
    <source>
        <dbReference type="ARBA" id="ARBA00047776"/>
    </source>
</evidence>
<evidence type="ECO:0000256" key="4">
    <source>
        <dbReference type="ARBA" id="ARBA00022630"/>
    </source>
</evidence>
<dbReference type="InterPro" id="IPR017927">
    <property type="entry name" value="FAD-bd_FR_type"/>
</dbReference>
<dbReference type="GO" id="GO:0004324">
    <property type="term" value="F:ferredoxin-NADP+ reductase activity"/>
    <property type="evidence" value="ECO:0007669"/>
    <property type="project" value="UniProtKB-EC"/>
</dbReference>
<evidence type="ECO:0000313" key="11">
    <source>
        <dbReference type="EMBL" id="EAW32409.1"/>
    </source>
</evidence>
<dbReference type="PROSITE" id="PS51384">
    <property type="entry name" value="FAD_FR"/>
    <property type="match status" value="1"/>
</dbReference>
<dbReference type="PANTHER" id="PTHR47878:SF1">
    <property type="entry name" value="FLAVODOXIN_FERREDOXIN--NADP REDUCTASE"/>
    <property type="match status" value="1"/>
</dbReference>
<keyword evidence="12" id="KW-1185">Reference proteome</keyword>
<keyword evidence="7" id="KW-0521">NADP</keyword>
<dbReference type="InterPro" id="IPR033892">
    <property type="entry name" value="FNR_bac"/>
</dbReference>
<keyword evidence="5" id="KW-0547">Nucleotide-binding</keyword>
<dbReference type="InterPro" id="IPR001433">
    <property type="entry name" value="OxRdtase_FAD/NAD-bd"/>
</dbReference>
<name>A0Y8F5_9GAMM</name>
<evidence type="ECO:0000259" key="10">
    <source>
        <dbReference type="PROSITE" id="PS51384"/>
    </source>
</evidence>
<dbReference type="InterPro" id="IPR051930">
    <property type="entry name" value="FNR_type-1"/>
</dbReference>
<gene>
    <name evidence="11" type="ORF">GP2143_14176</name>
</gene>
<evidence type="ECO:0000256" key="2">
    <source>
        <dbReference type="ARBA" id="ARBA00008312"/>
    </source>
</evidence>
<dbReference type="PANTHER" id="PTHR47878">
    <property type="entry name" value="OXIDOREDUCTASE FAD/NAD(P)-BINDING DOMAIN PROTEIN"/>
    <property type="match status" value="1"/>
</dbReference>
<dbReference type="eggNOG" id="COG0543">
    <property type="taxonomic scope" value="Bacteria"/>
</dbReference>
<evidence type="ECO:0000256" key="5">
    <source>
        <dbReference type="ARBA" id="ARBA00022741"/>
    </source>
</evidence>
<dbReference type="Proteomes" id="UP000004931">
    <property type="component" value="Unassembled WGS sequence"/>
</dbReference>
<dbReference type="Gene3D" id="2.40.30.10">
    <property type="entry name" value="Translation factors"/>
    <property type="match status" value="1"/>
</dbReference>
<dbReference type="EMBL" id="AAVT01000001">
    <property type="protein sequence ID" value="EAW32409.1"/>
    <property type="molecule type" value="Genomic_DNA"/>
</dbReference>
<feature type="domain" description="FAD-binding FR-type" evidence="10">
    <location>
        <begin position="2"/>
        <end position="102"/>
    </location>
</feature>
<keyword evidence="4" id="KW-0285">Flavoprotein</keyword>
<dbReference type="GO" id="GO:0042167">
    <property type="term" value="P:heme catabolic process"/>
    <property type="evidence" value="ECO:0007669"/>
    <property type="project" value="TreeGrafter"/>
</dbReference>
<comment type="cofactor">
    <cofactor evidence="1">
        <name>FAD</name>
        <dbReference type="ChEBI" id="CHEBI:57692"/>
    </cofactor>
</comment>
<dbReference type="SUPFAM" id="SSF52343">
    <property type="entry name" value="Ferredoxin reductase-like, C-terminal NADP-linked domain"/>
    <property type="match status" value="1"/>
</dbReference>
<dbReference type="SUPFAM" id="SSF63380">
    <property type="entry name" value="Riboflavin synthase domain-like"/>
    <property type="match status" value="1"/>
</dbReference>
<dbReference type="Pfam" id="PF00970">
    <property type="entry name" value="FAD_binding_6"/>
    <property type="match status" value="1"/>
</dbReference>
<proteinExistence type="inferred from homology"/>
<dbReference type="STRING" id="247633.GP2143_14176"/>
<sequence length="256" mass="28996">MAKLMTEKVTEVHHWNDTLFSFKTTRDMGFRFKSGHFTMIGLENEGRPLLRAYSIVSASYEEELEFFSIKVPDGPLTSKLQNVKIGDEVFVNDKSTGTLTLDNVLPGKNLYLFSTGTGLAPFISIIKDPEVYEKFDKIILTHGVRKINELAYRDLVTDSLPNNEYFGEEVRNKLIYYPMVTREEYSNQGRITDLIRSGKLFTDLGLPPINSEHDRAMICGSPSMLKEICEILDGLGFSESNHGNVGSYVIERAFVE</sequence>
<keyword evidence="8" id="KW-0560">Oxidoreductase</keyword>
<dbReference type="InterPro" id="IPR017938">
    <property type="entry name" value="Riboflavin_synthase-like_b-brl"/>
</dbReference>
<evidence type="ECO:0000256" key="8">
    <source>
        <dbReference type="ARBA" id="ARBA00023002"/>
    </source>
</evidence>
<evidence type="ECO:0000256" key="6">
    <source>
        <dbReference type="ARBA" id="ARBA00022827"/>
    </source>
</evidence>
<dbReference type="GO" id="GO:0034599">
    <property type="term" value="P:cellular response to oxidative stress"/>
    <property type="evidence" value="ECO:0007669"/>
    <property type="project" value="TreeGrafter"/>
</dbReference>
<dbReference type="OrthoDB" id="9784483at2"/>
<dbReference type="CDD" id="cd06195">
    <property type="entry name" value="FNR1"/>
    <property type="match status" value="1"/>
</dbReference>
<evidence type="ECO:0000256" key="7">
    <source>
        <dbReference type="ARBA" id="ARBA00022857"/>
    </source>
</evidence>
<comment type="similarity">
    <text evidence="2">Belongs to the ferredoxin--NADP reductase type 1 family.</text>
</comment>
<dbReference type="GO" id="GO:0000166">
    <property type="term" value="F:nucleotide binding"/>
    <property type="evidence" value="ECO:0007669"/>
    <property type="project" value="UniProtKB-KW"/>
</dbReference>
<dbReference type="Gene3D" id="3.40.50.80">
    <property type="entry name" value="Nucleotide-binding domain of ferredoxin-NADP reductase (FNR) module"/>
    <property type="match status" value="1"/>
</dbReference>